<keyword evidence="1" id="KW-0175">Coiled coil</keyword>
<sequence length="291" mass="34347">MEEQTQERISQLKEILALDDVPKITKKLTKLGFSYSELLQQLIETNHKQGIEILQSYSNNFTEFKGKTLVALILYLSTQDSNIEAILQADRLLQSNQYVGSFIKIYERAIQNNSPFSQQIINHIIQNKTNVPNFNLIFDKLFQLCKQKQLNNINEFDKLMNTQKDVVLIIDKPIIKIFPLTPRIKSDYLPKHLQIKKTQNAISKQEELRSMQKKKIMTKKKLMRELYKEQNQLHKIKKDKLLHQLDKQKDGYKKGLRLLEEQQMELKKLKTMQLNIKRHKKKSSRKGGNKQ</sequence>
<accession>A0A8S1NZC7</accession>
<dbReference type="EMBL" id="CAJJDM010000101">
    <property type="protein sequence ID" value="CAD8095133.1"/>
    <property type="molecule type" value="Genomic_DNA"/>
</dbReference>
<feature type="coiled-coil region" evidence="1">
    <location>
        <begin position="219"/>
        <end position="262"/>
    </location>
</feature>
<protein>
    <submittedName>
        <fullName evidence="2">Uncharacterized protein</fullName>
    </submittedName>
</protein>
<comment type="caution">
    <text evidence="2">The sequence shown here is derived from an EMBL/GenBank/DDBJ whole genome shotgun (WGS) entry which is preliminary data.</text>
</comment>
<dbReference type="Proteomes" id="UP000688137">
    <property type="component" value="Unassembled WGS sequence"/>
</dbReference>
<gene>
    <name evidence="2" type="ORF">PPRIM_AZ9-3.1.T0980019</name>
</gene>
<dbReference type="OMA" id="LFQICKE"/>
<reference evidence="2" key="1">
    <citation type="submission" date="2021-01" db="EMBL/GenBank/DDBJ databases">
        <authorList>
            <consortium name="Genoscope - CEA"/>
            <person name="William W."/>
        </authorList>
    </citation>
    <scope>NUCLEOTIDE SEQUENCE</scope>
</reference>
<evidence type="ECO:0000313" key="2">
    <source>
        <dbReference type="EMBL" id="CAD8095133.1"/>
    </source>
</evidence>
<keyword evidence="3" id="KW-1185">Reference proteome</keyword>
<proteinExistence type="predicted"/>
<evidence type="ECO:0000256" key="1">
    <source>
        <dbReference type="SAM" id="Coils"/>
    </source>
</evidence>
<dbReference type="AlphaFoldDB" id="A0A8S1NZC7"/>
<organism evidence="2 3">
    <name type="scientific">Paramecium primaurelia</name>
    <dbReference type="NCBI Taxonomy" id="5886"/>
    <lineage>
        <taxon>Eukaryota</taxon>
        <taxon>Sar</taxon>
        <taxon>Alveolata</taxon>
        <taxon>Ciliophora</taxon>
        <taxon>Intramacronucleata</taxon>
        <taxon>Oligohymenophorea</taxon>
        <taxon>Peniculida</taxon>
        <taxon>Parameciidae</taxon>
        <taxon>Paramecium</taxon>
    </lineage>
</organism>
<evidence type="ECO:0000313" key="3">
    <source>
        <dbReference type="Proteomes" id="UP000688137"/>
    </source>
</evidence>
<name>A0A8S1NZC7_PARPR</name>